<dbReference type="InterPro" id="IPR020806">
    <property type="entry name" value="PKS_PP-bd"/>
</dbReference>
<dbReference type="Gene3D" id="3.30.559.30">
    <property type="entry name" value="Nonribosomal peptide synthetase, condensation domain"/>
    <property type="match status" value="1"/>
</dbReference>
<reference evidence="6" key="1">
    <citation type="submission" date="2016-10" db="EMBL/GenBank/DDBJ databases">
        <authorList>
            <person name="Varghese N."/>
            <person name="Submissions S."/>
        </authorList>
    </citation>
    <scope>NUCLEOTIDE SEQUENCE [LARGE SCALE GENOMIC DNA]</scope>
    <source>
        <strain evidence="6">DSM 44654</strain>
    </source>
</reference>
<dbReference type="Gene3D" id="3.40.50.12780">
    <property type="entry name" value="N-terminal domain of ligase-like"/>
    <property type="match status" value="1"/>
</dbReference>
<gene>
    <name evidence="5" type="ORF">SAMN05421837_102809</name>
</gene>
<dbReference type="Proteomes" id="UP000198878">
    <property type="component" value="Unassembled WGS sequence"/>
</dbReference>
<evidence type="ECO:0000259" key="4">
    <source>
        <dbReference type="PROSITE" id="PS50075"/>
    </source>
</evidence>
<dbReference type="InterPro" id="IPR042099">
    <property type="entry name" value="ANL_N_sf"/>
</dbReference>
<dbReference type="InterPro" id="IPR029058">
    <property type="entry name" value="AB_hydrolase_fold"/>
</dbReference>
<dbReference type="RefSeq" id="WP_086676939.1">
    <property type="nucleotide sequence ID" value="NZ_FNUJ01000002.1"/>
</dbReference>
<protein>
    <submittedName>
        <fullName evidence="5">Amino acid adenylation domain-containing protein</fullName>
    </submittedName>
</protein>
<dbReference type="InterPro" id="IPR000873">
    <property type="entry name" value="AMP-dep_synth/lig_dom"/>
</dbReference>
<feature type="domain" description="Carrier" evidence="4">
    <location>
        <begin position="858"/>
        <end position="933"/>
    </location>
</feature>
<dbReference type="GO" id="GO:0043041">
    <property type="term" value="P:amino acid activation for nonribosomal peptide biosynthetic process"/>
    <property type="evidence" value="ECO:0007669"/>
    <property type="project" value="TreeGrafter"/>
</dbReference>
<dbReference type="GO" id="GO:0044550">
    <property type="term" value="P:secondary metabolite biosynthetic process"/>
    <property type="evidence" value="ECO:0007669"/>
    <property type="project" value="TreeGrafter"/>
</dbReference>
<dbReference type="InterPro" id="IPR006162">
    <property type="entry name" value="Ppantetheine_attach_site"/>
</dbReference>
<dbReference type="EMBL" id="FNUJ01000002">
    <property type="protein sequence ID" value="SEF24665.1"/>
    <property type="molecule type" value="Genomic_DNA"/>
</dbReference>
<dbReference type="InterPro" id="IPR020845">
    <property type="entry name" value="AMP-binding_CS"/>
</dbReference>
<dbReference type="STRING" id="218821.SAMN05421837_102809"/>
<dbReference type="InterPro" id="IPR025110">
    <property type="entry name" value="AMP-bd_C"/>
</dbReference>
<dbReference type="Pfam" id="PF13193">
    <property type="entry name" value="AMP-binding_C"/>
    <property type="match status" value="1"/>
</dbReference>
<dbReference type="GO" id="GO:0031177">
    <property type="term" value="F:phosphopantetheine binding"/>
    <property type="evidence" value="ECO:0007669"/>
    <property type="project" value="InterPro"/>
</dbReference>
<evidence type="ECO:0000313" key="6">
    <source>
        <dbReference type="Proteomes" id="UP000198878"/>
    </source>
</evidence>
<evidence type="ECO:0000313" key="5">
    <source>
        <dbReference type="EMBL" id="SEF24665.1"/>
    </source>
</evidence>
<keyword evidence="2" id="KW-0596">Phosphopantetheine</keyword>
<name>A0A1H5QF03_9PSEU</name>
<dbReference type="Gene3D" id="1.10.1200.10">
    <property type="entry name" value="ACP-like"/>
    <property type="match status" value="1"/>
</dbReference>
<sequence>MTALEPEVTGYQLSPQQQALYRRHGGAGRVSRRVRTDGTIGVDEIAGRLSAVVAAHEALRTRYVDVAGLSLPVQVVDEPDGVAVEPLPGGGAIVRAGAVSVEYVPTADGTDLVVELPRLSTDPASWELLVDTLTGAPDAPGEVLQYADVAVWLQEQLVDVVSAAATARSYLPFVTAGGSVSESSSTIPATTVRRVREVAEELAVDEAAVVLAAWESVYVRYTRTEEQHAVVVTDGRSAPGLRNLVGPLERPVPLSFEIGQETSFADAVKAADAALTDAKATENEFDPVEVAQRATAFAFRYRKNGLAEPPDVLADLHVDCLSGPEGLLVTVTAKGANAEDLGSLTEAFGHFLADAVTEPARQIGVVRLAPQPERAPEPVSRPETVLRRILARADERPDAPAIVGGAAAVTYRELVDRAGSFADVLRENGVRPGALVPVLAETAVETVVAMVGIWLAEAAFVPLDPAWPQARLDTVVRDVTAPVIVTRGLAILDTEPQPEPTTRAGVAYVIYTSGTSGAAKGVVIGHEQLAHYVAGSSEVFRIDRGTRSAAMTTLAADLAYTAIFPVLANGGCVHLIDGDVATDPAALARRLRRHPVDLMKLVPSHLTALLAAADDPAAVLPREALVLGGEFLPPSLADRLQALAPDLRVYNHYGATETAIGATCHLVGTARDERLKSVPVGTGFGGNSITVVDSAGALLPLWCPGEVLISGPNVGLGYLTGGPGGFAGRRYRIGDAGRRVPDGGVEVLGRLDDQVKLRGHRISLGEIEVSVRRLSGVVAAAVVAREDENGLIGHLDAYVVLDGAATAADVEELLRRDLPPAWVPARWQVVAELPLTSNGKLDRSALTPVEPRRTRPARPADSVEQRLLVIWEEVVDTVDISRDDDFFDLGANSLHAIKLIARVNRAFGTNLPMASIMRARTVAATADLIRGGEFHDSNLVPLRQGTATSPVFCFHPGGGTTLCYWDLARTLPAEHEVVGVEALGLHGSPPHDDFAVMTEDYAAAVAAGGYGPPVLVGWCFGGLVARGTADALRRAGHDVALLVLIDCPAPGFDDTSDEALQEAHLLTESKLAGKFAWHFEPDLPAGTSGDEVKKIFDVYAANSRAWEEYAAGGVAQGADYPVLLVRAEADGALAGTDRTWGWGSLIGPDLRFASVTADHHSIMRPPAVAELAAVITRTRNAQ</sequence>
<dbReference type="SUPFAM" id="SSF47336">
    <property type="entry name" value="ACP-like"/>
    <property type="match status" value="1"/>
</dbReference>
<dbReference type="CDD" id="cd05930">
    <property type="entry name" value="A_NRPS"/>
    <property type="match status" value="1"/>
</dbReference>
<dbReference type="PROSITE" id="PS00455">
    <property type="entry name" value="AMP_BINDING"/>
    <property type="match status" value="1"/>
</dbReference>
<dbReference type="SMART" id="SM00823">
    <property type="entry name" value="PKS_PP"/>
    <property type="match status" value="1"/>
</dbReference>
<comment type="cofactor">
    <cofactor evidence="1">
        <name>pantetheine 4'-phosphate</name>
        <dbReference type="ChEBI" id="CHEBI:47942"/>
    </cofactor>
</comment>
<dbReference type="AlphaFoldDB" id="A0A1H5QF03"/>
<dbReference type="InterPro" id="IPR045851">
    <property type="entry name" value="AMP-bd_C_sf"/>
</dbReference>
<dbReference type="SUPFAM" id="SSF53474">
    <property type="entry name" value="alpha/beta-Hydrolases"/>
    <property type="match status" value="1"/>
</dbReference>
<dbReference type="Gene3D" id="3.40.50.1820">
    <property type="entry name" value="alpha/beta hydrolase"/>
    <property type="match status" value="1"/>
</dbReference>
<dbReference type="InterPro" id="IPR036736">
    <property type="entry name" value="ACP-like_sf"/>
</dbReference>
<dbReference type="PANTHER" id="PTHR45527:SF1">
    <property type="entry name" value="FATTY ACID SYNTHASE"/>
    <property type="match status" value="1"/>
</dbReference>
<proteinExistence type="predicted"/>
<dbReference type="PROSITE" id="PS00012">
    <property type="entry name" value="PHOSPHOPANTETHEINE"/>
    <property type="match status" value="1"/>
</dbReference>
<dbReference type="Gene3D" id="3.30.559.10">
    <property type="entry name" value="Chloramphenicol acetyltransferase-like domain"/>
    <property type="match status" value="1"/>
</dbReference>
<organism evidence="5 6">
    <name type="scientific">Amycolatopsis pretoriensis</name>
    <dbReference type="NCBI Taxonomy" id="218821"/>
    <lineage>
        <taxon>Bacteria</taxon>
        <taxon>Bacillati</taxon>
        <taxon>Actinomycetota</taxon>
        <taxon>Actinomycetes</taxon>
        <taxon>Pseudonocardiales</taxon>
        <taxon>Pseudonocardiaceae</taxon>
        <taxon>Amycolatopsis</taxon>
    </lineage>
</organism>
<dbReference type="SUPFAM" id="SSF52777">
    <property type="entry name" value="CoA-dependent acyltransferases"/>
    <property type="match status" value="2"/>
</dbReference>
<dbReference type="Pfam" id="PF00501">
    <property type="entry name" value="AMP-binding"/>
    <property type="match status" value="2"/>
</dbReference>
<dbReference type="SUPFAM" id="SSF56801">
    <property type="entry name" value="Acetyl-CoA synthetase-like"/>
    <property type="match status" value="1"/>
</dbReference>
<dbReference type="Pfam" id="PF00550">
    <property type="entry name" value="PP-binding"/>
    <property type="match status" value="1"/>
</dbReference>
<evidence type="ECO:0000256" key="1">
    <source>
        <dbReference type="ARBA" id="ARBA00001957"/>
    </source>
</evidence>
<evidence type="ECO:0000256" key="3">
    <source>
        <dbReference type="ARBA" id="ARBA00022553"/>
    </source>
</evidence>
<dbReference type="OrthoDB" id="3243414at2"/>
<keyword evidence="3" id="KW-0597">Phosphoprotein</keyword>
<dbReference type="Gene3D" id="3.30.300.30">
    <property type="match status" value="1"/>
</dbReference>
<dbReference type="InterPro" id="IPR023213">
    <property type="entry name" value="CAT-like_dom_sf"/>
</dbReference>
<accession>A0A1H5QF03</accession>
<dbReference type="PANTHER" id="PTHR45527">
    <property type="entry name" value="NONRIBOSOMAL PEPTIDE SYNTHETASE"/>
    <property type="match status" value="1"/>
</dbReference>
<evidence type="ECO:0000256" key="2">
    <source>
        <dbReference type="ARBA" id="ARBA00022450"/>
    </source>
</evidence>
<keyword evidence="6" id="KW-1185">Reference proteome</keyword>
<dbReference type="PROSITE" id="PS50075">
    <property type="entry name" value="CARRIER"/>
    <property type="match status" value="1"/>
</dbReference>
<dbReference type="GO" id="GO:0005737">
    <property type="term" value="C:cytoplasm"/>
    <property type="evidence" value="ECO:0007669"/>
    <property type="project" value="TreeGrafter"/>
</dbReference>
<dbReference type="InterPro" id="IPR001031">
    <property type="entry name" value="Thioesterase"/>
</dbReference>
<dbReference type="InterPro" id="IPR009081">
    <property type="entry name" value="PP-bd_ACP"/>
</dbReference>
<dbReference type="Pfam" id="PF00975">
    <property type="entry name" value="Thioesterase"/>
    <property type="match status" value="1"/>
</dbReference>